<protein>
    <submittedName>
        <fullName evidence="4">Protein Spindly-B</fullName>
    </submittedName>
</protein>
<evidence type="ECO:0000256" key="2">
    <source>
        <dbReference type="SAM" id="Coils"/>
    </source>
</evidence>
<reference evidence="4" key="1">
    <citation type="journal article" date="2023" name="G3 (Bethesda)">
        <title>Whole genome assembly and annotation of the endangered Caribbean coral Acropora cervicornis.</title>
        <authorList>
            <person name="Selwyn J.D."/>
            <person name="Vollmer S.V."/>
        </authorList>
    </citation>
    <scope>NUCLEOTIDE SEQUENCE</scope>
    <source>
        <strain evidence="4">K2</strain>
    </source>
</reference>
<feature type="region of interest" description="Disordered" evidence="3">
    <location>
        <begin position="595"/>
        <end position="619"/>
    </location>
</feature>
<name>A0AAD9QVC4_ACRCE</name>
<keyword evidence="5" id="KW-1185">Reference proteome</keyword>
<evidence type="ECO:0000256" key="1">
    <source>
        <dbReference type="ARBA" id="ARBA00023054"/>
    </source>
</evidence>
<dbReference type="Proteomes" id="UP001249851">
    <property type="component" value="Unassembled WGS sequence"/>
</dbReference>
<comment type="caution">
    <text evidence="4">The sequence shown here is derived from an EMBL/GenBank/DDBJ whole genome shotgun (WGS) entry which is preliminary data.</text>
</comment>
<dbReference type="EMBL" id="JARQWQ010000013">
    <property type="protein sequence ID" value="KAK2568047.1"/>
    <property type="molecule type" value="Genomic_DNA"/>
</dbReference>
<dbReference type="PANTHER" id="PTHR32123">
    <property type="entry name" value="BICD FAMILY-LIKE CARGO ADAPTER"/>
    <property type="match status" value="1"/>
</dbReference>
<feature type="region of interest" description="Disordered" evidence="3">
    <location>
        <begin position="429"/>
        <end position="477"/>
    </location>
</feature>
<evidence type="ECO:0000313" key="4">
    <source>
        <dbReference type="EMBL" id="KAK2568047.1"/>
    </source>
</evidence>
<evidence type="ECO:0000256" key="3">
    <source>
        <dbReference type="SAM" id="MobiDB-lite"/>
    </source>
</evidence>
<dbReference type="InterPro" id="IPR051149">
    <property type="entry name" value="Spindly/BICDR_Dynein_Adapter"/>
</dbReference>
<keyword evidence="1 2" id="KW-0175">Coiled coil</keyword>
<feature type="region of interest" description="Disordered" evidence="3">
    <location>
        <begin position="565"/>
        <end position="584"/>
    </location>
</feature>
<accession>A0AAD9QVC4</accession>
<organism evidence="4 5">
    <name type="scientific">Acropora cervicornis</name>
    <name type="common">Staghorn coral</name>
    <dbReference type="NCBI Taxonomy" id="6130"/>
    <lineage>
        <taxon>Eukaryota</taxon>
        <taxon>Metazoa</taxon>
        <taxon>Cnidaria</taxon>
        <taxon>Anthozoa</taxon>
        <taxon>Hexacorallia</taxon>
        <taxon>Scleractinia</taxon>
        <taxon>Astrocoeniina</taxon>
        <taxon>Acroporidae</taxon>
        <taxon>Acropora</taxon>
    </lineage>
</organism>
<reference evidence="4" key="2">
    <citation type="journal article" date="2023" name="Science">
        <title>Genomic signatures of disease resistance in endangered staghorn corals.</title>
        <authorList>
            <person name="Vollmer S.V."/>
            <person name="Selwyn J.D."/>
            <person name="Despard B.A."/>
            <person name="Roesel C.L."/>
        </authorList>
    </citation>
    <scope>NUCLEOTIDE SEQUENCE</scope>
    <source>
        <strain evidence="4">K2</strain>
    </source>
</reference>
<dbReference type="PANTHER" id="PTHR32123:SF9">
    <property type="entry name" value="PROTEIN SPINDLY"/>
    <property type="match status" value="1"/>
</dbReference>
<feature type="coiled-coil region" evidence="2">
    <location>
        <begin position="15"/>
        <end position="229"/>
    </location>
</feature>
<evidence type="ECO:0000313" key="5">
    <source>
        <dbReference type="Proteomes" id="UP001249851"/>
    </source>
</evidence>
<gene>
    <name evidence="4" type="ORF">P5673_007958</name>
</gene>
<proteinExistence type="predicted"/>
<sequence length="646" mass="74470">MAELGNEEYFSAEGVLRLKEENEALQNNLELAGELGKSLLENNQELERKLEEVNSEHISSLEKIEELKQDNHSLRCRLETEVRTNSSHAHELEDLKEKLRKEFEGKEKSQQLTTEKKINDLRKEIESFQNDASKHTMVESQLQEKIKKQEEMLRKAHQHNEELQKKGKSRLESVEEYINLASELQEERDVLLMKVADYENNQERIAFDRNVLKERVDQLEEELQEKTRQGHNWFARLEAGEIKAELESLKADNARRNFGKHGNSLFGEVEDRRLELEKKYASLQARHEGMIKIHNMTKQHLQRLKNQVATLLQVKSCHADASQIQRLTHALEENNMSDRLMEFHDAFSEFGDKKDYVNFLQLQLEDSKKTVSELNKELQTKTLLQLAETDRLRHTEHQLHASESKVERLNNENIKLRLKIDDLRMKLQSHTEKKEPQAVQQSNSSTRKTKSSSVELSNNNRKAGRLPQTSFKEQGRENFAPAVKAVKKEPGISRLTREETITVEPIIKTENGEGVQFENLAKGNEMPMSTECGNLSIPSRISILSNMNSIGKEIKIEMSQGERKSKVRFSDSEQQIDPDLSETRSTVDIEAFVAEPKDQHKENSLPEPDSYSEKGNTSTVLVKGQKNAPVVINVKKGETKNQCPQQ</sequence>
<dbReference type="AlphaFoldDB" id="A0AAD9QVC4"/>
<feature type="compositionally biased region" description="Basic and acidic residues" evidence="3">
    <location>
        <begin position="595"/>
        <end position="604"/>
    </location>
</feature>
<feature type="compositionally biased region" description="Polar residues" evidence="3">
    <location>
        <begin position="454"/>
        <end position="472"/>
    </location>
</feature>